<evidence type="ECO:0000313" key="8">
    <source>
        <dbReference type="EMBL" id="RHC84125.1"/>
    </source>
</evidence>
<organism evidence="8 9">
    <name type="scientific">Parabacteroides merdae</name>
    <dbReference type="NCBI Taxonomy" id="46503"/>
    <lineage>
        <taxon>Bacteria</taxon>
        <taxon>Pseudomonadati</taxon>
        <taxon>Bacteroidota</taxon>
        <taxon>Bacteroidia</taxon>
        <taxon>Bacteroidales</taxon>
        <taxon>Tannerellaceae</taxon>
        <taxon>Parabacteroides</taxon>
    </lineage>
</organism>
<dbReference type="PANTHER" id="PTHR30250:SF26">
    <property type="entry name" value="PSMA PROTEIN"/>
    <property type="match status" value="1"/>
</dbReference>
<keyword evidence="3 6" id="KW-0812">Transmembrane</keyword>
<dbReference type="InterPro" id="IPR050833">
    <property type="entry name" value="Poly_Biosynth_Transport"/>
</dbReference>
<feature type="transmembrane region" description="Helical" evidence="6">
    <location>
        <begin position="369"/>
        <end position="388"/>
    </location>
</feature>
<dbReference type="EMBL" id="QSII01000015">
    <property type="protein sequence ID" value="RHC84125.1"/>
    <property type="molecule type" value="Genomic_DNA"/>
</dbReference>
<sequence>MNQIKTGAIISYVALFLNIVIGLLYTPWMINTIGKADYGLYTLAMSVISLFVFDFGLGSAITRFVSKYLAENRQDMVDSLLGLVFKLYFIGDCIVLISLSIIYFFLPSMYQGLTSSELESFKIVYLIAALFSVISFPFIPLNGIIVSYEKFIQLKSCDLIHRLIVVALMTGCLLIGAGLYALIIVNSIAGIVIIVLKLSILGKKKIASIRWGYWEKELLKSVLGFSIWVTIIQLAQRCIFNIAPSILAAFASSSAITVLGIAICLEGYSYTFANAINGMFLPRVSRMIASNDRSEILNLMIRIGRIQIYIIGLICVGFICLGEEFIHLWLGDGFEQVYICSLLIILPSFVQLPQEIGNTTIVAEGKVKLQAYAFVLMAVVNLLLAYPLTKNFGVVGLCVSIMVAYLVRTIVMDIVFYRVLHINVFKFVGMSYVKILPSIFIITVCCGTFNNIYTQGGWIGFIIRVVFCVISYCLIIWFFSMNKEEKYLILIPVKKIFNIE</sequence>
<accession>A0A414BWZ4</accession>
<keyword evidence="2" id="KW-1003">Cell membrane</keyword>
<evidence type="ECO:0000313" key="10">
    <source>
        <dbReference type="Proteomes" id="UP000482671"/>
    </source>
</evidence>
<dbReference type="RefSeq" id="WP_122204518.1">
    <property type="nucleotide sequence ID" value="NZ_JADMOA010000008.1"/>
</dbReference>
<dbReference type="EMBL" id="WNDD01000001">
    <property type="protein sequence ID" value="MTV00327.1"/>
    <property type="molecule type" value="Genomic_DNA"/>
</dbReference>
<reference evidence="8 9" key="1">
    <citation type="submission" date="2018-08" db="EMBL/GenBank/DDBJ databases">
        <title>A genome reference for cultivated species of the human gut microbiota.</title>
        <authorList>
            <person name="Zou Y."/>
            <person name="Xue W."/>
            <person name="Luo G."/>
        </authorList>
    </citation>
    <scope>NUCLEOTIDE SEQUENCE [LARGE SCALE GENOMIC DNA]</scope>
    <source>
        <strain evidence="8 9">AM34-17</strain>
    </source>
</reference>
<dbReference type="Proteomes" id="UP000286260">
    <property type="component" value="Unassembled WGS sequence"/>
</dbReference>
<evidence type="ECO:0000256" key="1">
    <source>
        <dbReference type="ARBA" id="ARBA00004651"/>
    </source>
</evidence>
<feature type="transmembrane region" description="Helical" evidence="6">
    <location>
        <begin position="458"/>
        <end position="479"/>
    </location>
</feature>
<dbReference type="PANTHER" id="PTHR30250">
    <property type="entry name" value="PST FAMILY PREDICTED COLANIC ACID TRANSPORTER"/>
    <property type="match status" value="1"/>
</dbReference>
<feature type="transmembrane region" description="Helical" evidence="6">
    <location>
        <begin position="83"/>
        <end position="105"/>
    </location>
</feature>
<gene>
    <name evidence="8" type="ORF">DW828_11410</name>
    <name evidence="7" type="ORF">GME02_01315</name>
</gene>
<feature type="transmembrane region" description="Helical" evidence="6">
    <location>
        <begin position="125"/>
        <end position="147"/>
    </location>
</feature>
<feature type="transmembrane region" description="Helical" evidence="6">
    <location>
        <begin position="394"/>
        <end position="420"/>
    </location>
</feature>
<comment type="subcellular location">
    <subcellularLocation>
        <location evidence="1">Cell membrane</location>
        <topology evidence="1">Multi-pass membrane protein</topology>
    </subcellularLocation>
</comment>
<evidence type="ECO:0000256" key="4">
    <source>
        <dbReference type="ARBA" id="ARBA00022989"/>
    </source>
</evidence>
<evidence type="ECO:0000256" key="5">
    <source>
        <dbReference type="ARBA" id="ARBA00023136"/>
    </source>
</evidence>
<dbReference type="Pfam" id="PF01943">
    <property type="entry name" value="Polysacc_synt"/>
    <property type="match status" value="1"/>
</dbReference>
<feature type="transmembrane region" description="Helical" evidence="6">
    <location>
        <begin position="222"/>
        <end position="243"/>
    </location>
</feature>
<evidence type="ECO:0000256" key="6">
    <source>
        <dbReference type="SAM" id="Phobius"/>
    </source>
</evidence>
<dbReference type="InterPro" id="IPR002797">
    <property type="entry name" value="Polysacc_synth"/>
</dbReference>
<feature type="transmembrane region" description="Helical" evidence="6">
    <location>
        <begin position="159"/>
        <end position="177"/>
    </location>
</feature>
<evidence type="ECO:0000313" key="9">
    <source>
        <dbReference type="Proteomes" id="UP000286260"/>
    </source>
</evidence>
<keyword evidence="5 6" id="KW-0472">Membrane</keyword>
<feature type="transmembrane region" description="Helical" evidence="6">
    <location>
        <begin position="432"/>
        <end position="452"/>
    </location>
</feature>
<keyword evidence="4 6" id="KW-1133">Transmembrane helix</keyword>
<feature type="transmembrane region" description="Helical" evidence="6">
    <location>
        <begin position="183"/>
        <end position="201"/>
    </location>
</feature>
<protein>
    <submittedName>
        <fullName evidence="7">Oligosaccharide flippase family protein</fullName>
    </submittedName>
    <submittedName>
        <fullName evidence="8">Polysaccharide biosynthesis protein</fullName>
    </submittedName>
</protein>
<proteinExistence type="predicted"/>
<evidence type="ECO:0000256" key="2">
    <source>
        <dbReference type="ARBA" id="ARBA00022475"/>
    </source>
</evidence>
<feature type="transmembrane region" description="Helical" evidence="6">
    <location>
        <begin position="249"/>
        <end position="273"/>
    </location>
</feature>
<evidence type="ECO:0000313" key="7">
    <source>
        <dbReference type="EMBL" id="MTV00327.1"/>
    </source>
</evidence>
<dbReference type="GO" id="GO:0005886">
    <property type="term" value="C:plasma membrane"/>
    <property type="evidence" value="ECO:0007669"/>
    <property type="project" value="UniProtKB-SubCell"/>
</dbReference>
<name>A0A414BWZ4_9BACT</name>
<feature type="transmembrane region" description="Helical" evidence="6">
    <location>
        <begin position="38"/>
        <end position="62"/>
    </location>
</feature>
<feature type="transmembrane region" description="Helical" evidence="6">
    <location>
        <begin position="7"/>
        <end position="26"/>
    </location>
</feature>
<evidence type="ECO:0000256" key="3">
    <source>
        <dbReference type="ARBA" id="ARBA00022692"/>
    </source>
</evidence>
<dbReference type="Proteomes" id="UP000482671">
    <property type="component" value="Unassembled WGS sequence"/>
</dbReference>
<dbReference type="AlphaFoldDB" id="A0A414BWZ4"/>
<feature type="transmembrane region" description="Helical" evidence="6">
    <location>
        <begin position="308"/>
        <end position="330"/>
    </location>
</feature>
<reference evidence="7 10" key="2">
    <citation type="journal article" date="2019" name="Nat. Med.">
        <title>A library of human gut bacterial isolates paired with longitudinal multiomics data enables mechanistic microbiome research.</title>
        <authorList>
            <person name="Poyet M."/>
            <person name="Groussin M."/>
            <person name="Gibbons S.M."/>
            <person name="Avila-Pacheco J."/>
            <person name="Jiang X."/>
            <person name="Kearney S.M."/>
            <person name="Perrotta A.R."/>
            <person name="Berdy B."/>
            <person name="Zhao S."/>
            <person name="Lieberman T.D."/>
            <person name="Swanson P.K."/>
            <person name="Smith M."/>
            <person name="Roesemann S."/>
            <person name="Alexander J.E."/>
            <person name="Rich S.A."/>
            <person name="Livny J."/>
            <person name="Vlamakis H."/>
            <person name="Clish C."/>
            <person name="Bullock K."/>
            <person name="Deik A."/>
            <person name="Scott J."/>
            <person name="Pierce K.A."/>
            <person name="Xavier R.J."/>
            <person name="Alm E.J."/>
        </authorList>
    </citation>
    <scope>NUCLEOTIDE SEQUENCE [LARGE SCALE GENOMIC DNA]</scope>
    <source>
        <strain evidence="7 10">BIOML-A11</strain>
    </source>
</reference>
<comment type="caution">
    <text evidence="8">The sequence shown here is derived from an EMBL/GenBank/DDBJ whole genome shotgun (WGS) entry which is preliminary data.</text>
</comment>